<dbReference type="EMBL" id="JANBPG010001661">
    <property type="protein sequence ID" value="KAJ1888856.1"/>
    <property type="molecule type" value="Genomic_DNA"/>
</dbReference>
<reference evidence="1" key="1">
    <citation type="submission" date="2022-07" db="EMBL/GenBank/DDBJ databases">
        <title>Phylogenomic reconstructions and comparative analyses of Kickxellomycotina fungi.</title>
        <authorList>
            <person name="Reynolds N.K."/>
            <person name="Stajich J.E."/>
            <person name="Barry K."/>
            <person name="Grigoriev I.V."/>
            <person name="Crous P."/>
            <person name="Smith M.E."/>
        </authorList>
    </citation>
    <scope>NUCLEOTIDE SEQUENCE</scope>
    <source>
        <strain evidence="1">Benny 63K</strain>
    </source>
</reference>
<protein>
    <submittedName>
        <fullName evidence="1">Histone deacetylase</fullName>
        <ecNumber evidence="1">3.5.1.98</ecNumber>
    </submittedName>
</protein>
<keyword evidence="2" id="KW-1185">Reference proteome</keyword>
<dbReference type="Proteomes" id="UP001150581">
    <property type="component" value="Unassembled WGS sequence"/>
</dbReference>
<organism evidence="1 2">
    <name type="scientific">Kickxella alabastrina</name>
    <dbReference type="NCBI Taxonomy" id="61397"/>
    <lineage>
        <taxon>Eukaryota</taxon>
        <taxon>Fungi</taxon>
        <taxon>Fungi incertae sedis</taxon>
        <taxon>Zoopagomycota</taxon>
        <taxon>Kickxellomycotina</taxon>
        <taxon>Kickxellomycetes</taxon>
        <taxon>Kickxellales</taxon>
        <taxon>Kickxellaceae</taxon>
        <taxon>Kickxella</taxon>
    </lineage>
</organism>
<keyword evidence="1" id="KW-0378">Hydrolase</keyword>
<evidence type="ECO:0000313" key="2">
    <source>
        <dbReference type="Proteomes" id="UP001150581"/>
    </source>
</evidence>
<proteinExistence type="predicted"/>
<dbReference type="EC" id="3.5.1.98" evidence="1"/>
<gene>
    <name evidence="1" type="primary">RPD3</name>
    <name evidence="1" type="ORF">LPJ66_008354</name>
</gene>
<comment type="caution">
    <text evidence="1">The sequence shown here is derived from an EMBL/GenBank/DDBJ whole genome shotgun (WGS) entry which is preliminary data.</text>
</comment>
<accession>A0ACC1I6U6</accession>
<name>A0ACC1I6U6_9FUNG</name>
<sequence>MEWYQPDAVVLQCGTDSLAGDKLGCFNLSIDGHAECVRFVRGFNLPTLVLGGGGYTIRNVSRVWAYETGVLVGTEMDRKLPMNDYMDYYAPEYTLNVPAYNVDNANSPEYLDRMRSQVLQNIERTRFAPSVQMQDVPRDVDRDTVDEDALDPDERMPETAREQLVVPDTEMYEADSMGMRDNTRDNTKVVNEETNDTMSVDNDEPSAVHDADADADVEMEDAQPKAEAEAETESEQADDTSSVPAAELMDVDTDDIKPETVSEPVVLEPAEVVKPINLPVVEEVRASPITNLADADTAALDADKPIDSVIVEEPATTTLAAAAPASDTAEVSEVAEAETTADAMDVVDTNEPEIVVDVTADATATADVAVAAETSPDAEVTNVIPVGAAAAPDVTEFDIPVEDAAAPVSVTSVPEVTPVAIDTSSNPASPSSTDAKVEPATKTEISTAEISTAEPSTGVDSAAGETETRNPTTAGVSAKPSLPVAREDGEATEDDYDDEDGEIRDA</sequence>
<evidence type="ECO:0000313" key="1">
    <source>
        <dbReference type="EMBL" id="KAJ1888856.1"/>
    </source>
</evidence>